<sequence length="70" mass="7912">MDEVEGKVKNDHTQWKRSTRCKAADCVEVSLNSGDGAAVRDTKQYPESPTLNFTAEAWTHFVDRLKNDGR</sequence>
<evidence type="ECO:0000313" key="3">
    <source>
        <dbReference type="Proteomes" id="UP001183629"/>
    </source>
</evidence>
<accession>A0AAE3ZKS2</accession>
<feature type="domain" description="DUF397" evidence="1">
    <location>
        <begin position="14"/>
        <end position="66"/>
    </location>
</feature>
<dbReference type="Pfam" id="PF04149">
    <property type="entry name" value="DUF397"/>
    <property type="match status" value="1"/>
</dbReference>
<dbReference type="AlphaFoldDB" id="A0AAE3ZKS2"/>
<dbReference type="EMBL" id="JAVDYC010000001">
    <property type="protein sequence ID" value="MDR7320511.1"/>
    <property type="molecule type" value="Genomic_DNA"/>
</dbReference>
<dbReference type="Proteomes" id="UP001183629">
    <property type="component" value="Unassembled WGS sequence"/>
</dbReference>
<reference evidence="2 3" key="1">
    <citation type="submission" date="2023-07" db="EMBL/GenBank/DDBJ databases">
        <title>Sequencing the genomes of 1000 actinobacteria strains.</title>
        <authorList>
            <person name="Klenk H.-P."/>
        </authorList>
    </citation>
    <scope>NUCLEOTIDE SEQUENCE [LARGE SCALE GENOMIC DNA]</scope>
    <source>
        <strain evidence="2 3">DSM 44711</strain>
    </source>
</reference>
<evidence type="ECO:0000313" key="2">
    <source>
        <dbReference type="EMBL" id="MDR7320511.1"/>
    </source>
</evidence>
<gene>
    <name evidence="2" type="ORF">J2S44_000761</name>
</gene>
<keyword evidence="3" id="KW-1185">Reference proteome</keyword>
<dbReference type="InterPro" id="IPR007278">
    <property type="entry name" value="DUF397"/>
</dbReference>
<name>A0AAE3ZKS2_9ACTN</name>
<dbReference type="RefSeq" id="WP_310409041.1">
    <property type="nucleotide sequence ID" value="NZ_JAVDYC010000001.1"/>
</dbReference>
<evidence type="ECO:0000259" key="1">
    <source>
        <dbReference type="Pfam" id="PF04149"/>
    </source>
</evidence>
<comment type="caution">
    <text evidence="2">The sequence shown here is derived from an EMBL/GenBank/DDBJ whole genome shotgun (WGS) entry which is preliminary data.</text>
</comment>
<protein>
    <recommendedName>
        <fullName evidence="1">DUF397 domain-containing protein</fullName>
    </recommendedName>
</protein>
<organism evidence="2 3">
    <name type="scientific">Catenuloplanes niger</name>
    <dbReference type="NCBI Taxonomy" id="587534"/>
    <lineage>
        <taxon>Bacteria</taxon>
        <taxon>Bacillati</taxon>
        <taxon>Actinomycetota</taxon>
        <taxon>Actinomycetes</taxon>
        <taxon>Micromonosporales</taxon>
        <taxon>Micromonosporaceae</taxon>
        <taxon>Catenuloplanes</taxon>
    </lineage>
</organism>
<proteinExistence type="predicted"/>